<feature type="chain" id="PRO_5016603959" evidence="6">
    <location>
        <begin position="29"/>
        <end position="162"/>
    </location>
</feature>
<keyword evidence="6" id="KW-0732">Signal</keyword>
<dbReference type="InterPro" id="IPR033480">
    <property type="entry name" value="sCache_2"/>
</dbReference>
<dbReference type="AlphaFoldDB" id="A0A369WSM5"/>
<reference evidence="8 9" key="1">
    <citation type="submission" date="2018-07" db="EMBL/GenBank/DDBJ databases">
        <title>Motiliproteus coralliicola sp. nov., a bacterium isolated from Coral.</title>
        <authorList>
            <person name="Wang G."/>
        </authorList>
    </citation>
    <scope>NUCLEOTIDE SEQUENCE [LARGE SCALE GENOMIC DNA]</scope>
    <source>
        <strain evidence="8 9">C34</strain>
    </source>
</reference>
<dbReference type="GO" id="GO:0005886">
    <property type="term" value="C:plasma membrane"/>
    <property type="evidence" value="ECO:0007669"/>
    <property type="project" value="UniProtKB-SubCell"/>
</dbReference>
<evidence type="ECO:0000259" key="7">
    <source>
        <dbReference type="SMART" id="SM01049"/>
    </source>
</evidence>
<feature type="signal peptide" evidence="6">
    <location>
        <begin position="1"/>
        <end position="28"/>
    </location>
</feature>
<feature type="domain" description="Single Cache" evidence="7">
    <location>
        <begin position="26"/>
        <end position="110"/>
    </location>
</feature>
<dbReference type="EMBL" id="QQOH01000001">
    <property type="protein sequence ID" value="RDE25100.1"/>
    <property type="molecule type" value="Genomic_DNA"/>
</dbReference>
<dbReference type="RefSeq" id="WP_114694697.1">
    <property type="nucleotide sequence ID" value="NZ_QQOH01000001.1"/>
</dbReference>
<evidence type="ECO:0000256" key="3">
    <source>
        <dbReference type="ARBA" id="ARBA00022692"/>
    </source>
</evidence>
<name>A0A369WSM5_9GAMM</name>
<keyword evidence="8" id="KW-0808">Transferase</keyword>
<evidence type="ECO:0000256" key="2">
    <source>
        <dbReference type="ARBA" id="ARBA00022475"/>
    </source>
</evidence>
<sequence>MKPHTSIFRLLGLTLALVGLTFSAVTSAAERGTSRQAKVMLDNAVHVLEQQGPKQAFAKFNDPQGGFIQNDLYIFAIDMDGVYQATGANPKLVGQSLAQTTDAAGKPIGREILTLADKIGYGIIEYEWLNRHTNDVEHKFSRIRKVGDYVLGVGFYLPNEEQ</sequence>
<evidence type="ECO:0000256" key="4">
    <source>
        <dbReference type="ARBA" id="ARBA00022989"/>
    </source>
</evidence>
<comment type="caution">
    <text evidence="8">The sequence shown here is derived from an EMBL/GenBank/DDBJ whole genome shotgun (WGS) entry which is preliminary data.</text>
</comment>
<comment type="subcellular location">
    <subcellularLocation>
        <location evidence="1">Cell membrane</location>
        <topology evidence="1">Multi-pass membrane protein</topology>
    </subcellularLocation>
</comment>
<keyword evidence="9" id="KW-1185">Reference proteome</keyword>
<dbReference type="OrthoDB" id="9765776at2"/>
<dbReference type="Pfam" id="PF17200">
    <property type="entry name" value="sCache_2"/>
    <property type="match status" value="1"/>
</dbReference>
<evidence type="ECO:0000256" key="1">
    <source>
        <dbReference type="ARBA" id="ARBA00004651"/>
    </source>
</evidence>
<evidence type="ECO:0000256" key="6">
    <source>
        <dbReference type="SAM" id="SignalP"/>
    </source>
</evidence>
<dbReference type="Proteomes" id="UP000253769">
    <property type="component" value="Unassembled WGS sequence"/>
</dbReference>
<evidence type="ECO:0000256" key="5">
    <source>
        <dbReference type="ARBA" id="ARBA00023136"/>
    </source>
</evidence>
<keyword evidence="8" id="KW-0418">Kinase</keyword>
<keyword evidence="5" id="KW-0472">Membrane</keyword>
<keyword evidence="3" id="KW-0812">Transmembrane</keyword>
<gene>
    <name evidence="8" type="ORF">DV711_05955</name>
</gene>
<organism evidence="8 9">
    <name type="scientific">Motiliproteus coralliicola</name>
    <dbReference type="NCBI Taxonomy" id="2283196"/>
    <lineage>
        <taxon>Bacteria</taxon>
        <taxon>Pseudomonadati</taxon>
        <taxon>Pseudomonadota</taxon>
        <taxon>Gammaproteobacteria</taxon>
        <taxon>Oceanospirillales</taxon>
        <taxon>Oceanospirillaceae</taxon>
        <taxon>Motiliproteus</taxon>
    </lineage>
</organism>
<protein>
    <submittedName>
        <fullName evidence="8">Histidine kinase</fullName>
    </submittedName>
</protein>
<dbReference type="SMART" id="SM01049">
    <property type="entry name" value="Cache_2"/>
    <property type="match status" value="1"/>
</dbReference>
<evidence type="ECO:0000313" key="9">
    <source>
        <dbReference type="Proteomes" id="UP000253769"/>
    </source>
</evidence>
<keyword evidence="4" id="KW-1133">Transmembrane helix</keyword>
<proteinExistence type="predicted"/>
<dbReference type="GO" id="GO:0016301">
    <property type="term" value="F:kinase activity"/>
    <property type="evidence" value="ECO:0007669"/>
    <property type="project" value="UniProtKB-KW"/>
</dbReference>
<dbReference type="Gene3D" id="3.30.450.20">
    <property type="entry name" value="PAS domain"/>
    <property type="match status" value="1"/>
</dbReference>
<evidence type="ECO:0000313" key="8">
    <source>
        <dbReference type="EMBL" id="RDE25100.1"/>
    </source>
</evidence>
<accession>A0A369WSM5</accession>
<keyword evidence="2" id="KW-1003">Cell membrane</keyword>